<evidence type="ECO:0000256" key="2">
    <source>
        <dbReference type="ARBA" id="ARBA00009765"/>
    </source>
</evidence>
<dbReference type="Gene3D" id="1.20.58.340">
    <property type="entry name" value="Magnesium transport protein CorA, transmembrane region"/>
    <property type="match status" value="2"/>
</dbReference>
<dbReference type="Proteomes" id="UP000563898">
    <property type="component" value="Unassembled WGS sequence"/>
</dbReference>
<dbReference type="CDD" id="cd12822">
    <property type="entry name" value="TmCorA-like"/>
    <property type="match status" value="1"/>
</dbReference>
<evidence type="ECO:0000256" key="3">
    <source>
        <dbReference type="ARBA" id="ARBA00022448"/>
    </source>
</evidence>
<dbReference type="GO" id="GO:0015087">
    <property type="term" value="F:cobalt ion transmembrane transporter activity"/>
    <property type="evidence" value="ECO:0007669"/>
    <property type="project" value="TreeGrafter"/>
</dbReference>
<dbReference type="InterPro" id="IPR045861">
    <property type="entry name" value="CorA_cytoplasmic_dom"/>
</dbReference>
<dbReference type="SUPFAM" id="SSF144083">
    <property type="entry name" value="Magnesium transport protein CorA, transmembrane region"/>
    <property type="match status" value="1"/>
</dbReference>
<dbReference type="Gene3D" id="3.30.460.20">
    <property type="entry name" value="CorA soluble domain-like"/>
    <property type="match status" value="1"/>
</dbReference>
<dbReference type="SUPFAM" id="SSF143865">
    <property type="entry name" value="CorA soluble domain-like"/>
    <property type="match status" value="1"/>
</dbReference>
<feature type="compositionally biased region" description="Basic and acidic residues" evidence="8">
    <location>
        <begin position="113"/>
        <end position="123"/>
    </location>
</feature>
<dbReference type="PANTHER" id="PTHR46494:SF1">
    <property type="entry name" value="CORA FAMILY METAL ION TRANSPORTER (EUROFUNG)"/>
    <property type="match status" value="1"/>
</dbReference>
<dbReference type="EMBL" id="JAAXPC010000008">
    <property type="protein sequence ID" value="NKY02931.1"/>
    <property type="molecule type" value="Genomic_DNA"/>
</dbReference>
<dbReference type="InterPro" id="IPR002523">
    <property type="entry name" value="MgTranspt_CorA/ZnTranspt_ZntB"/>
</dbReference>
<evidence type="ECO:0000256" key="6">
    <source>
        <dbReference type="ARBA" id="ARBA00022989"/>
    </source>
</evidence>
<keyword evidence="6 9" id="KW-1133">Transmembrane helix</keyword>
<dbReference type="Pfam" id="PF01544">
    <property type="entry name" value="CorA"/>
    <property type="match status" value="1"/>
</dbReference>
<feature type="transmembrane region" description="Helical" evidence="9">
    <location>
        <begin position="337"/>
        <end position="357"/>
    </location>
</feature>
<sequence length="363" mass="40588">MAGTPDPDRGTRIRGQIWKKGQKVDGFSIDGISDHLDCADTLIWADLDCPSHDDLTALAQELDLNSFAIEDTIAAAERVKTVNYRDYTFMTVYAITAAPTGDDANPSAGDENPTARDAARPDQHSPYAQRAKSFVLHRISIFVKQNALITVRMTPGFDISVVTQRWEEIGGEQYGIGALLHGLLDVVVDGHFDAVQRLDNDIEDLEALLFDESVAARTLQRRTYDLRKDLVLLRRVVVPMREVIAAIQRHRYENEAPPELDPHFSDLYDHALRAAEWTESLRDMVTTVFETNLSLADARLNTVMKKLTGWAAIIAVPTAITGFYGQNVSFPFFQTTTGFVVSSVLIVVTVIALYTTFKRRDWL</sequence>
<accession>A0A846WRI6</accession>
<evidence type="ECO:0000256" key="9">
    <source>
        <dbReference type="SAM" id="Phobius"/>
    </source>
</evidence>
<keyword evidence="7 9" id="KW-0472">Membrane</keyword>
<keyword evidence="3" id="KW-0813">Transport</keyword>
<name>A0A846WRI6_9ACTN</name>
<proteinExistence type="inferred from homology"/>
<keyword evidence="4" id="KW-1003">Cell membrane</keyword>
<gene>
    <name evidence="10" type="ORF">HGA05_15280</name>
</gene>
<dbReference type="GO" id="GO:0050897">
    <property type="term" value="F:cobalt ion binding"/>
    <property type="evidence" value="ECO:0007669"/>
    <property type="project" value="TreeGrafter"/>
</dbReference>
<evidence type="ECO:0000256" key="4">
    <source>
        <dbReference type="ARBA" id="ARBA00022475"/>
    </source>
</evidence>
<dbReference type="GO" id="GO:0000287">
    <property type="term" value="F:magnesium ion binding"/>
    <property type="evidence" value="ECO:0007669"/>
    <property type="project" value="TreeGrafter"/>
</dbReference>
<feature type="region of interest" description="Disordered" evidence="8">
    <location>
        <begin position="100"/>
        <end position="125"/>
    </location>
</feature>
<reference evidence="10 11" key="1">
    <citation type="submission" date="2020-04" db="EMBL/GenBank/DDBJ databases">
        <title>MicrobeNet Type strains.</title>
        <authorList>
            <person name="Nicholson A.C."/>
        </authorList>
    </citation>
    <scope>NUCLEOTIDE SEQUENCE [LARGE SCALE GENOMIC DNA]</scope>
    <source>
        <strain evidence="10 11">ATCC BAA-14</strain>
    </source>
</reference>
<dbReference type="AlphaFoldDB" id="A0A846WRI6"/>
<feature type="transmembrane region" description="Helical" evidence="9">
    <location>
        <begin position="307"/>
        <end position="325"/>
    </location>
</feature>
<evidence type="ECO:0000313" key="10">
    <source>
        <dbReference type="EMBL" id="NKY02931.1"/>
    </source>
</evidence>
<comment type="subcellular location">
    <subcellularLocation>
        <location evidence="1">Cell membrane</location>
        <topology evidence="1">Multi-pass membrane protein</topology>
    </subcellularLocation>
</comment>
<dbReference type="RefSeq" id="WP_006371715.1">
    <property type="nucleotide sequence ID" value="NZ_JAAXPC010000008.1"/>
</dbReference>
<dbReference type="GO" id="GO:0015095">
    <property type="term" value="F:magnesium ion transmembrane transporter activity"/>
    <property type="evidence" value="ECO:0007669"/>
    <property type="project" value="TreeGrafter"/>
</dbReference>
<dbReference type="PANTHER" id="PTHR46494">
    <property type="entry name" value="CORA FAMILY METAL ION TRANSPORTER (EUROFUNG)"/>
    <property type="match status" value="1"/>
</dbReference>
<evidence type="ECO:0000313" key="11">
    <source>
        <dbReference type="Proteomes" id="UP000563898"/>
    </source>
</evidence>
<dbReference type="GO" id="GO:0005886">
    <property type="term" value="C:plasma membrane"/>
    <property type="evidence" value="ECO:0007669"/>
    <property type="project" value="UniProtKB-SubCell"/>
</dbReference>
<dbReference type="InterPro" id="IPR045863">
    <property type="entry name" value="CorA_TM1_TM2"/>
</dbReference>
<evidence type="ECO:0000256" key="8">
    <source>
        <dbReference type="SAM" id="MobiDB-lite"/>
    </source>
</evidence>
<comment type="caution">
    <text evidence="10">The sequence shown here is derived from an EMBL/GenBank/DDBJ whole genome shotgun (WGS) entry which is preliminary data.</text>
</comment>
<organism evidence="10 11">
    <name type="scientific">Gordonia polyisoprenivorans</name>
    <dbReference type="NCBI Taxonomy" id="84595"/>
    <lineage>
        <taxon>Bacteria</taxon>
        <taxon>Bacillati</taxon>
        <taxon>Actinomycetota</taxon>
        <taxon>Actinomycetes</taxon>
        <taxon>Mycobacteriales</taxon>
        <taxon>Gordoniaceae</taxon>
        <taxon>Gordonia</taxon>
    </lineage>
</organism>
<protein>
    <submittedName>
        <fullName evidence="10">Magnesium transporter CorA family protein</fullName>
    </submittedName>
</protein>
<evidence type="ECO:0000256" key="1">
    <source>
        <dbReference type="ARBA" id="ARBA00004651"/>
    </source>
</evidence>
<keyword evidence="5 9" id="KW-0812">Transmembrane</keyword>
<evidence type="ECO:0000256" key="7">
    <source>
        <dbReference type="ARBA" id="ARBA00023136"/>
    </source>
</evidence>
<evidence type="ECO:0000256" key="5">
    <source>
        <dbReference type="ARBA" id="ARBA00022692"/>
    </source>
</evidence>
<comment type="similarity">
    <text evidence="2">Belongs to the CorA metal ion transporter (MIT) (TC 1.A.35) family.</text>
</comment>